<dbReference type="RefSeq" id="WP_133442193.1">
    <property type="nucleotide sequence ID" value="NZ_CP034726.1"/>
</dbReference>
<evidence type="ECO:0000259" key="7">
    <source>
        <dbReference type="Pfam" id="PF01029"/>
    </source>
</evidence>
<evidence type="ECO:0000256" key="6">
    <source>
        <dbReference type="HAMAP-Rule" id="MF_00073"/>
    </source>
</evidence>
<reference evidence="9" key="1">
    <citation type="submission" date="2018-12" db="EMBL/GenBank/DDBJ databases">
        <title>A new species of lactobacillus.</title>
        <authorList>
            <person name="Jian Y."/>
            <person name="Xin L."/>
            <person name="Hong Z.J."/>
            <person name="Ming L.Z."/>
            <person name="Hong X.Z."/>
        </authorList>
    </citation>
    <scope>NUCLEOTIDE SEQUENCE [LARGE SCALE GENOMIC DNA]</scope>
    <source>
        <strain evidence="9">HSLZ-75</strain>
    </source>
</reference>
<dbReference type="NCBIfam" id="TIGR01951">
    <property type="entry name" value="nusB"/>
    <property type="match status" value="1"/>
</dbReference>
<dbReference type="GO" id="GO:0005829">
    <property type="term" value="C:cytosol"/>
    <property type="evidence" value="ECO:0007669"/>
    <property type="project" value="TreeGrafter"/>
</dbReference>
<gene>
    <name evidence="6 8" type="primary">nusB</name>
    <name evidence="8" type="ORF">ELX58_05715</name>
</gene>
<dbReference type="Proteomes" id="UP000294321">
    <property type="component" value="Chromosome"/>
</dbReference>
<dbReference type="PANTHER" id="PTHR11078:SF3">
    <property type="entry name" value="ANTITERMINATION NUSB DOMAIN-CONTAINING PROTEIN"/>
    <property type="match status" value="1"/>
</dbReference>
<name>A0A4P6ZLB9_9LACO</name>
<comment type="similarity">
    <text evidence="1 6">Belongs to the NusB family.</text>
</comment>
<dbReference type="HAMAP" id="MF_00073">
    <property type="entry name" value="NusB"/>
    <property type="match status" value="1"/>
</dbReference>
<comment type="function">
    <text evidence="6">Involved in transcription antitermination. Required for transcription of ribosomal RNA (rRNA) genes. Binds specifically to the boxA antiterminator sequence of the ribosomal RNA (rrn) operons.</text>
</comment>
<evidence type="ECO:0000313" key="8">
    <source>
        <dbReference type="EMBL" id="QBP18635.1"/>
    </source>
</evidence>
<keyword evidence="2 6" id="KW-0889">Transcription antitermination</keyword>
<dbReference type="InterPro" id="IPR011605">
    <property type="entry name" value="NusB_fam"/>
</dbReference>
<dbReference type="OrthoDB" id="9811381at2"/>
<keyword evidence="4 6" id="KW-0805">Transcription regulation</keyword>
<evidence type="ECO:0000256" key="5">
    <source>
        <dbReference type="ARBA" id="ARBA00023163"/>
    </source>
</evidence>
<keyword evidence="5 6" id="KW-0804">Transcription</keyword>
<evidence type="ECO:0000256" key="2">
    <source>
        <dbReference type="ARBA" id="ARBA00022814"/>
    </source>
</evidence>
<keyword evidence="9" id="KW-1185">Reference proteome</keyword>
<dbReference type="Pfam" id="PF01029">
    <property type="entry name" value="NusB"/>
    <property type="match status" value="1"/>
</dbReference>
<evidence type="ECO:0000313" key="9">
    <source>
        <dbReference type="Proteomes" id="UP000294321"/>
    </source>
</evidence>
<protein>
    <recommendedName>
        <fullName evidence="6">Transcription antitermination protein NusB</fullName>
    </recommendedName>
    <alternativeName>
        <fullName evidence="6">Antitermination factor NusB</fullName>
    </alternativeName>
</protein>
<evidence type="ECO:0000256" key="1">
    <source>
        <dbReference type="ARBA" id="ARBA00005952"/>
    </source>
</evidence>
<dbReference type="NCBIfam" id="NF001223">
    <property type="entry name" value="PRK00202.1-1"/>
    <property type="match status" value="1"/>
</dbReference>
<dbReference type="InterPro" id="IPR035926">
    <property type="entry name" value="NusB-like_sf"/>
</dbReference>
<dbReference type="InterPro" id="IPR006027">
    <property type="entry name" value="NusB_RsmB_TIM44"/>
</dbReference>
<dbReference type="Gene3D" id="1.10.940.10">
    <property type="entry name" value="NusB-like"/>
    <property type="match status" value="1"/>
</dbReference>
<dbReference type="KEGG" id="lji:ELX58_05715"/>
<evidence type="ECO:0000256" key="3">
    <source>
        <dbReference type="ARBA" id="ARBA00022884"/>
    </source>
</evidence>
<evidence type="ECO:0000256" key="4">
    <source>
        <dbReference type="ARBA" id="ARBA00023015"/>
    </source>
</evidence>
<dbReference type="EMBL" id="CP034726">
    <property type="protein sequence ID" value="QBP18635.1"/>
    <property type="molecule type" value="Genomic_DNA"/>
</dbReference>
<organism evidence="8 9">
    <name type="scientific">Acetilactobacillus jinshanensis</name>
    <dbReference type="NCBI Taxonomy" id="1720083"/>
    <lineage>
        <taxon>Bacteria</taxon>
        <taxon>Bacillati</taxon>
        <taxon>Bacillota</taxon>
        <taxon>Bacilli</taxon>
        <taxon>Lactobacillales</taxon>
        <taxon>Lactobacillaceae</taxon>
        <taxon>Acetilactobacillus</taxon>
    </lineage>
</organism>
<feature type="domain" description="NusB/RsmB/TIM44" evidence="7">
    <location>
        <begin position="7"/>
        <end position="129"/>
    </location>
</feature>
<dbReference type="AlphaFoldDB" id="A0A4P6ZLB9"/>
<dbReference type="GO" id="GO:0006353">
    <property type="term" value="P:DNA-templated transcription termination"/>
    <property type="evidence" value="ECO:0007669"/>
    <property type="project" value="UniProtKB-UniRule"/>
</dbReference>
<proteinExistence type="inferred from homology"/>
<sequence>MNLTRHRIREVAFQTLFAMNANPKADPIQLFQALIKSQDANYPEYLIQLVDGVNKDRKALDDQISKYLSSDWTIDRIAKTDLIILRIAFYEIDNVEAVPDKVAVNEALQLAKEYSDDRSRRFINGVLGNKIK</sequence>
<keyword evidence="3 6" id="KW-0694">RNA-binding</keyword>
<dbReference type="SUPFAM" id="SSF48013">
    <property type="entry name" value="NusB-like"/>
    <property type="match status" value="1"/>
</dbReference>
<dbReference type="GO" id="GO:0003723">
    <property type="term" value="F:RNA binding"/>
    <property type="evidence" value="ECO:0007669"/>
    <property type="project" value="UniProtKB-UniRule"/>
</dbReference>
<accession>A0A4P6ZLB9</accession>
<dbReference type="PANTHER" id="PTHR11078">
    <property type="entry name" value="N UTILIZATION SUBSTANCE PROTEIN B-RELATED"/>
    <property type="match status" value="1"/>
</dbReference>
<dbReference type="GO" id="GO:0031564">
    <property type="term" value="P:transcription antitermination"/>
    <property type="evidence" value="ECO:0007669"/>
    <property type="project" value="UniProtKB-KW"/>
</dbReference>